<protein>
    <submittedName>
        <fullName evidence="2">Uncharacterized protein</fullName>
    </submittedName>
</protein>
<reference evidence="2 3" key="1">
    <citation type="journal article" date="2019" name="Int. J. Syst. Evol. Microbiol.">
        <title>The Global Catalogue of Microorganisms (GCM) 10K type strain sequencing project: providing services to taxonomists for standard genome sequencing and annotation.</title>
        <authorList>
            <consortium name="The Broad Institute Genomics Platform"/>
            <consortium name="The Broad Institute Genome Sequencing Center for Infectious Disease"/>
            <person name="Wu L."/>
            <person name="Ma J."/>
        </authorList>
    </citation>
    <scope>NUCLEOTIDE SEQUENCE [LARGE SCALE GENOMIC DNA]</scope>
    <source>
        <strain evidence="2 3">JCM 16378</strain>
    </source>
</reference>
<evidence type="ECO:0000313" key="3">
    <source>
        <dbReference type="Proteomes" id="UP001501326"/>
    </source>
</evidence>
<accession>A0ABN3UMT2</accession>
<dbReference type="RefSeq" id="WP_344192136.1">
    <property type="nucleotide sequence ID" value="NZ_BAAARN010000001.1"/>
</dbReference>
<proteinExistence type="predicted"/>
<comment type="caution">
    <text evidence="2">The sequence shown here is derived from an EMBL/GenBank/DDBJ whole genome shotgun (WGS) entry which is preliminary data.</text>
</comment>
<organism evidence="2 3">
    <name type="scientific">Pedococcus aerophilus</name>
    <dbReference type="NCBI Taxonomy" id="436356"/>
    <lineage>
        <taxon>Bacteria</taxon>
        <taxon>Bacillati</taxon>
        <taxon>Actinomycetota</taxon>
        <taxon>Actinomycetes</taxon>
        <taxon>Micrococcales</taxon>
        <taxon>Intrasporangiaceae</taxon>
        <taxon>Pedococcus</taxon>
    </lineage>
</organism>
<feature type="compositionally biased region" description="Acidic residues" evidence="1">
    <location>
        <begin position="11"/>
        <end position="30"/>
    </location>
</feature>
<keyword evidence="3" id="KW-1185">Reference proteome</keyword>
<feature type="region of interest" description="Disordered" evidence="1">
    <location>
        <begin position="1"/>
        <end position="83"/>
    </location>
</feature>
<dbReference type="EMBL" id="BAAARN010000001">
    <property type="protein sequence ID" value="GAA2735238.1"/>
    <property type="molecule type" value="Genomic_DNA"/>
</dbReference>
<gene>
    <name evidence="2" type="ORF">GCM10009867_17090</name>
</gene>
<dbReference type="Proteomes" id="UP001501326">
    <property type="component" value="Unassembled WGS sequence"/>
</dbReference>
<evidence type="ECO:0000256" key="1">
    <source>
        <dbReference type="SAM" id="MobiDB-lite"/>
    </source>
</evidence>
<name>A0ABN3UMT2_9MICO</name>
<evidence type="ECO:0000313" key="2">
    <source>
        <dbReference type="EMBL" id="GAA2735238.1"/>
    </source>
</evidence>
<sequence length="470" mass="51299">MSENTGIDPYDGADPDLDEDTLDREDDVDTDAMRESSQAGDVVDASEETEIAAGDTATSDDQGGAAPRRRLTRLSAGPPSSLRDMLEGHVPSFLVHRSHFNAEMLPELLTVARRQVAGRAGVGAVIRLSKMRPVKARAYLDLCASATMKVADPEIYALDGSGAPDTYSPATTAHHAWASSVPAAPDPAWIRQVLDAQADAGANVFLSATGWVSDTNGRTALAEAMDWVRATRAQLADEDMFVNLTLPSTWLTTKNLRDALKEELVESNEPLWWLRFYWPIVDPRYGQLHTPAILAGYRDLASTAAIEDKVLILPNSGLTGWAATAWGAQGFSTGMSWSEQMYGAQRRGGAVKGRPKPPRVERFFDRTILHSIPHAEHLALRGQPNHLTCGCRFCRRLAATIANGTYHQPTADLHYLLECAQLTALLGGRRPGHTALREVRDAQTFIKALPTALTGNLRPQHLDQWETLLP</sequence>